<feature type="region of interest" description="Disordered" evidence="1">
    <location>
        <begin position="87"/>
        <end position="129"/>
    </location>
</feature>
<sequence>MNLSMRWGSSKHPVNRRCFARPPRLVWKYHRRGNAPEAASPSSRAALNRHISAGQRIPRHPPCSPIHPPPPPPPYALHRLASSMPRIGKDARQPSGCRGRPSIGSDLRPSERGQPRGFRKRRGYQGKRAQQAYPARFSCKCISHRCLPHYRLRRRKKGGKCRECIGLDTKFHPGDGIMELRAGSLEARPACNGPVAANGGRVGEVMLSGSLIANAVLACRGRLLAAQQFAGTDRVSSQPIAAETLCAECTGVLRVT</sequence>
<gene>
    <name evidence="2" type="ORF">B0H67DRAFT_295382</name>
</gene>
<evidence type="ECO:0000256" key="1">
    <source>
        <dbReference type="SAM" id="MobiDB-lite"/>
    </source>
</evidence>
<reference evidence="2" key="1">
    <citation type="submission" date="2023-06" db="EMBL/GenBank/DDBJ databases">
        <title>Genome-scale phylogeny and comparative genomics of the fungal order Sordariales.</title>
        <authorList>
            <consortium name="Lawrence Berkeley National Laboratory"/>
            <person name="Hensen N."/>
            <person name="Bonometti L."/>
            <person name="Westerberg I."/>
            <person name="Brannstrom I.O."/>
            <person name="Guillou S."/>
            <person name="Cros-Aarteil S."/>
            <person name="Calhoun S."/>
            <person name="Haridas S."/>
            <person name="Kuo A."/>
            <person name="Mondo S."/>
            <person name="Pangilinan J."/>
            <person name="Riley R."/>
            <person name="Labutti K."/>
            <person name="Andreopoulos B."/>
            <person name="Lipzen A."/>
            <person name="Chen C."/>
            <person name="Yanf M."/>
            <person name="Daum C."/>
            <person name="Ng V."/>
            <person name="Clum A."/>
            <person name="Steindorff A."/>
            <person name="Ohm R."/>
            <person name="Martin F."/>
            <person name="Silar P."/>
            <person name="Natvig D."/>
            <person name="Lalanne C."/>
            <person name="Gautier V."/>
            <person name="Ament-Velasquez S.L."/>
            <person name="Kruys A."/>
            <person name="Hutchinson M.I."/>
            <person name="Powell A.J."/>
            <person name="Barry K."/>
            <person name="Miller A.N."/>
            <person name="Grigoriev I.V."/>
            <person name="Debuchy R."/>
            <person name="Gladieux P."/>
            <person name="Thoren M.H."/>
            <person name="Johannesson H."/>
        </authorList>
    </citation>
    <scope>NUCLEOTIDE SEQUENCE</scope>
    <source>
        <strain evidence="2">SMH4607-1</strain>
    </source>
</reference>
<evidence type="ECO:0000313" key="3">
    <source>
        <dbReference type="Proteomes" id="UP001172102"/>
    </source>
</evidence>
<organism evidence="2 3">
    <name type="scientific">Lasiosphaeris hirsuta</name>
    <dbReference type="NCBI Taxonomy" id="260670"/>
    <lineage>
        <taxon>Eukaryota</taxon>
        <taxon>Fungi</taxon>
        <taxon>Dikarya</taxon>
        <taxon>Ascomycota</taxon>
        <taxon>Pezizomycotina</taxon>
        <taxon>Sordariomycetes</taxon>
        <taxon>Sordariomycetidae</taxon>
        <taxon>Sordariales</taxon>
        <taxon>Lasiosphaeriaceae</taxon>
        <taxon>Lasiosphaeris</taxon>
    </lineage>
</organism>
<protein>
    <submittedName>
        <fullName evidence="2">Uncharacterized protein</fullName>
    </submittedName>
</protein>
<evidence type="ECO:0000313" key="2">
    <source>
        <dbReference type="EMBL" id="KAK0711573.1"/>
    </source>
</evidence>
<dbReference type="AlphaFoldDB" id="A0AA40DTS2"/>
<dbReference type="Proteomes" id="UP001172102">
    <property type="component" value="Unassembled WGS sequence"/>
</dbReference>
<keyword evidence="3" id="KW-1185">Reference proteome</keyword>
<name>A0AA40DTS2_9PEZI</name>
<comment type="caution">
    <text evidence="2">The sequence shown here is derived from an EMBL/GenBank/DDBJ whole genome shotgun (WGS) entry which is preliminary data.</text>
</comment>
<accession>A0AA40DTS2</accession>
<dbReference type="EMBL" id="JAUKUA010000005">
    <property type="protein sequence ID" value="KAK0711573.1"/>
    <property type="molecule type" value="Genomic_DNA"/>
</dbReference>
<proteinExistence type="predicted"/>